<feature type="compositionally biased region" description="Basic and acidic residues" evidence="1">
    <location>
        <begin position="297"/>
        <end position="308"/>
    </location>
</feature>
<reference evidence="2 3" key="1">
    <citation type="journal article" date="2021" name="BMC Genomics">
        <title>Datura genome reveals duplications of psychoactive alkaloid biosynthetic genes and high mutation rate following tissue culture.</title>
        <authorList>
            <person name="Rajewski A."/>
            <person name="Carter-House D."/>
            <person name="Stajich J."/>
            <person name="Litt A."/>
        </authorList>
    </citation>
    <scope>NUCLEOTIDE SEQUENCE [LARGE SCALE GENOMIC DNA]</scope>
    <source>
        <strain evidence="2">AR-01</strain>
    </source>
</reference>
<feature type="region of interest" description="Disordered" evidence="1">
    <location>
        <begin position="270"/>
        <end position="345"/>
    </location>
</feature>
<feature type="compositionally biased region" description="Basic and acidic residues" evidence="1">
    <location>
        <begin position="165"/>
        <end position="190"/>
    </location>
</feature>
<dbReference type="PANTHER" id="PTHR31286">
    <property type="entry name" value="GLYCINE-RICH CELL WALL STRUCTURAL PROTEIN 1.8-LIKE"/>
    <property type="match status" value="1"/>
</dbReference>
<sequence>MLAFAAHVLTTAAVLHRGSGLAAEIGSSIGTPLTLDTATNGRTRSNMAKVRVEVNLLKKLPDSIWVGIEDENSPLKGYAKKIEHEAMLKYYVHCKKMGHNMINCRVLERKRVMEKEITNKEQIEENSNNIKGDDGETNGKQGYVNNEKNHNNECEANGNLSMESVDSKGNSEGEWKIESIREDSGSDKIENTCQSTNKQDHNSAGHQQSQDKVWKINNIDTSISLATDIKNIEGIQLVVDIDLDQNRGQEIEPLDHIKNVADNQIKKVEDTCSSSERGDNVESYQTLQQSCEEQENNSDKGDRDDMKQRRGRSKNRKKKRTVKRSRTSLKGKEHKQNNSFSPSND</sequence>
<accession>A0ABS8T4J6</accession>
<dbReference type="PANTHER" id="PTHR31286:SF164">
    <property type="entry name" value="ZINC FINGER, CCHC-TYPE"/>
    <property type="match status" value="1"/>
</dbReference>
<dbReference type="EMBL" id="JACEIK010001078">
    <property type="protein sequence ID" value="MCD7465766.1"/>
    <property type="molecule type" value="Genomic_DNA"/>
</dbReference>
<evidence type="ECO:0000256" key="1">
    <source>
        <dbReference type="SAM" id="MobiDB-lite"/>
    </source>
</evidence>
<organism evidence="2 3">
    <name type="scientific">Datura stramonium</name>
    <name type="common">Jimsonweed</name>
    <name type="synonym">Common thornapple</name>
    <dbReference type="NCBI Taxonomy" id="4076"/>
    <lineage>
        <taxon>Eukaryota</taxon>
        <taxon>Viridiplantae</taxon>
        <taxon>Streptophyta</taxon>
        <taxon>Embryophyta</taxon>
        <taxon>Tracheophyta</taxon>
        <taxon>Spermatophyta</taxon>
        <taxon>Magnoliopsida</taxon>
        <taxon>eudicotyledons</taxon>
        <taxon>Gunneridae</taxon>
        <taxon>Pentapetalae</taxon>
        <taxon>asterids</taxon>
        <taxon>lamiids</taxon>
        <taxon>Solanales</taxon>
        <taxon>Solanaceae</taxon>
        <taxon>Solanoideae</taxon>
        <taxon>Datureae</taxon>
        <taxon>Datura</taxon>
    </lineage>
</organism>
<feature type="compositionally biased region" description="Basic residues" evidence="1">
    <location>
        <begin position="309"/>
        <end position="329"/>
    </location>
</feature>
<dbReference type="InterPro" id="IPR040256">
    <property type="entry name" value="At4g02000-like"/>
</dbReference>
<feature type="compositionally biased region" description="Polar residues" evidence="1">
    <location>
        <begin position="282"/>
        <end position="291"/>
    </location>
</feature>
<proteinExistence type="predicted"/>
<feature type="region of interest" description="Disordered" evidence="1">
    <location>
        <begin position="118"/>
        <end position="209"/>
    </location>
</feature>
<gene>
    <name evidence="2" type="ORF">HAX54_001870</name>
</gene>
<feature type="compositionally biased region" description="Basic and acidic residues" evidence="1">
    <location>
        <begin position="270"/>
        <end position="280"/>
    </location>
</feature>
<protein>
    <submittedName>
        <fullName evidence="2">Uncharacterized protein</fullName>
    </submittedName>
</protein>
<evidence type="ECO:0000313" key="3">
    <source>
        <dbReference type="Proteomes" id="UP000823775"/>
    </source>
</evidence>
<name>A0ABS8T4J6_DATST</name>
<keyword evidence="3" id="KW-1185">Reference proteome</keyword>
<evidence type="ECO:0000313" key="2">
    <source>
        <dbReference type="EMBL" id="MCD7465766.1"/>
    </source>
</evidence>
<dbReference type="Proteomes" id="UP000823775">
    <property type="component" value="Unassembled WGS sequence"/>
</dbReference>
<comment type="caution">
    <text evidence="2">The sequence shown here is derived from an EMBL/GenBank/DDBJ whole genome shotgun (WGS) entry which is preliminary data.</text>
</comment>